<evidence type="ECO:0000313" key="2">
    <source>
        <dbReference type="EMBL" id="HJC15671.1"/>
    </source>
</evidence>
<evidence type="ECO:0000313" key="3">
    <source>
        <dbReference type="Proteomes" id="UP000823849"/>
    </source>
</evidence>
<dbReference type="InterPro" id="IPR027417">
    <property type="entry name" value="P-loop_NTPase"/>
</dbReference>
<dbReference type="AlphaFoldDB" id="A0A9D2SM60"/>
<name>A0A9D2SM60_9FIRM</name>
<gene>
    <name evidence="2" type="ORF">H9705_07590</name>
</gene>
<dbReference type="Gene3D" id="3.40.50.300">
    <property type="entry name" value="P-loop containing nucleotide triphosphate hydrolases"/>
    <property type="match status" value="1"/>
</dbReference>
<feature type="region of interest" description="Disordered" evidence="1">
    <location>
        <begin position="168"/>
        <end position="189"/>
    </location>
</feature>
<accession>A0A9D2SM60</accession>
<dbReference type="EMBL" id="DWWU01000033">
    <property type="protein sequence ID" value="HJC15671.1"/>
    <property type="molecule type" value="Genomic_DNA"/>
</dbReference>
<organism evidence="2 3">
    <name type="scientific">Candidatus Fusicatenibacter intestinigallinarum</name>
    <dbReference type="NCBI Taxonomy" id="2838598"/>
    <lineage>
        <taxon>Bacteria</taxon>
        <taxon>Bacillati</taxon>
        <taxon>Bacillota</taxon>
        <taxon>Clostridia</taxon>
        <taxon>Lachnospirales</taxon>
        <taxon>Lachnospiraceae</taxon>
        <taxon>Fusicatenibacter</taxon>
    </lineage>
</organism>
<dbReference type="Proteomes" id="UP000823849">
    <property type="component" value="Unassembled WGS sequence"/>
</dbReference>
<dbReference type="Pfam" id="PF13238">
    <property type="entry name" value="AAA_18"/>
    <property type="match status" value="1"/>
</dbReference>
<sequence length="189" mass="21584">MKRLFLIGGTMGVGKTTVGQILKKRLPDCVFLDGDWCWEMDPFQVNGETKQMVMENICFLLKNFIRCSAYKNIVFCWVMHEQTIIDEILGKLPLEDCQVFLISLLCTPEELERRLQKDVSDGIRREDVIHRSRERLPLYRALHTLPVDVTELTPEETAAQIERLCGAEESGRAGCGQRQPEPSAAATER</sequence>
<protein>
    <submittedName>
        <fullName evidence="2">AAA family ATPase</fullName>
    </submittedName>
</protein>
<proteinExistence type="predicted"/>
<reference evidence="2" key="1">
    <citation type="journal article" date="2021" name="PeerJ">
        <title>Extensive microbial diversity within the chicken gut microbiome revealed by metagenomics and culture.</title>
        <authorList>
            <person name="Gilroy R."/>
            <person name="Ravi A."/>
            <person name="Getino M."/>
            <person name="Pursley I."/>
            <person name="Horton D.L."/>
            <person name="Alikhan N.F."/>
            <person name="Baker D."/>
            <person name="Gharbi K."/>
            <person name="Hall N."/>
            <person name="Watson M."/>
            <person name="Adriaenssens E.M."/>
            <person name="Foster-Nyarko E."/>
            <person name="Jarju S."/>
            <person name="Secka A."/>
            <person name="Antonio M."/>
            <person name="Oren A."/>
            <person name="Chaudhuri R.R."/>
            <person name="La Ragione R."/>
            <person name="Hildebrand F."/>
            <person name="Pallen M.J."/>
        </authorList>
    </citation>
    <scope>NUCLEOTIDE SEQUENCE</scope>
    <source>
        <strain evidence="2">CHK185-5351</strain>
    </source>
</reference>
<dbReference type="SUPFAM" id="SSF52540">
    <property type="entry name" value="P-loop containing nucleoside triphosphate hydrolases"/>
    <property type="match status" value="1"/>
</dbReference>
<reference evidence="2" key="2">
    <citation type="submission" date="2021-04" db="EMBL/GenBank/DDBJ databases">
        <authorList>
            <person name="Gilroy R."/>
        </authorList>
    </citation>
    <scope>NUCLEOTIDE SEQUENCE</scope>
    <source>
        <strain evidence="2">CHK185-5351</strain>
    </source>
</reference>
<comment type="caution">
    <text evidence="2">The sequence shown here is derived from an EMBL/GenBank/DDBJ whole genome shotgun (WGS) entry which is preliminary data.</text>
</comment>
<evidence type="ECO:0000256" key="1">
    <source>
        <dbReference type="SAM" id="MobiDB-lite"/>
    </source>
</evidence>